<evidence type="ECO:0000313" key="4">
    <source>
        <dbReference type="Proteomes" id="UP000076744"/>
    </source>
</evidence>
<accession>A0A167P934</accession>
<keyword evidence="2" id="KW-0472">Membrane</keyword>
<feature type="compositionally biased region" description="Polar residues" evidence="1">
    <location>
        <begin position="224"/>
        <end position="240"/>
    </location>
</feature>
<dbReference type="AlphaFoldDB" id="A0A167P934"/>
<dbReference type="GeneID" id="30023772"/>
<evidence type="ECO:0000313" key="3">
    <source>
        <dbReference type="EMBL" id="OAA56412.1"/>
    </source>
</evidence>
<feature type="region of interest" description="Disordered" evidence="1">
    <location>
        <begin position="119"/>
        <end position="142"/>
    </location>
</feature>
<reference evidence="3 4" key="1">
    <citation type="journal article" date="2016" name="Genome Biol. Evol.">
        <title>Divergent and convergent evolution of fungal pathogenicity.</title>
        <authorList>
            <person name="Shang Y."/>
            <person name="Xiao G."/>
            <person name="Zheng P."/>
            <person name="Cen K."/>
            <person name="Zhan S."/>
            <person name="Wang C."/>
        </authorList>
    </citation>
    <scope>NUCLEOTIDE SEQUENCE [LARGE SCALE GENOMIC DNA]</scope>
    <source>
        <strain evidence="3 4">ARSEF 2679</strain>
    </source>
</reference>
<dbReference type="EMBL" id="AZHB01000022">
    <property type="protein sequence ID" value="OAA56412.1"/>
    <property type="molecule type" value="Genomic_DNA"/>
</dbReference>
<proteinExistence type="predicted"/>
<dbReference type="STRING" id="1081104.A0A167P934"/>
<feature type="region of interest" description="Disordered" evidence="1">
    <location>
        <begin position="187"/>
        <end position="267"/>
    </location>
</feature>
<sequence>MAYTAMTNAVNTDAVYPFYSPASVCPDGFVSACGYGRESTTPAPSVSSFAGYTCRNDKPYGCASVPQYGVTVYANGNSRCVSSDLDIWTATAWHSNTIVALAPALVLVADQDQTQTGATTTAATATSTTSNQSETTGGIAGGGGGGGGGLSTGAIAAIGASVPLAIIAAGLAVFAFLSRRSRRRASAEEAAAGTSTSGGGDSDPRHSVKTDFSSPAPDRALTVSPGTTVSAELYGSTTMQPRLHEDIMELPGEVSPPPAPRPISEAP</sequence>
<keyword evidence="2" id="KW-1133">Transmembrane helix</keyword>
<dbReference type="Proteomes" id="UP000076744">
    <property type="component" value="Unassembled WGS sequence"/>
</dbReference>
<evidence type="ECO:0000256" key="1">
    <source>
        <dbReference type="SAM" id="MobiDB-lite"/>
    </source>
</evidence>
<dbReference type="RefSeq" id="XP_018701679.1">
    <property type="nucleotide sequence ID" value="XM_018851083.1"/>
</dbReference>
<gene>
    <name evidence="3" type="ORF">ISF_07480</name>
</gene>
<feature type="transmembrane region" description="Helical" evidence="2">
    <location>
        <begin position="154"/>
        <end position="177"/>
    </location>
</feature>
<evidence type="ECO:0000256" key="2">
    <source>
        <dbReference type="SAM" id="Phobius"/>
    </source>
</evidence>
<comment type="caution">
    <text evidence="3">The sequence shown here is derived from an EMBL/GenBank/DDBJ whole genome shotgun (WGS) entry which is preliminary data.</text>
</comment>
<keyword evidence="2" id="KW-0812">Transmembrane</keyword>
<organism evidence="3 4">
    <name type="scientific">Cordyceps fumosorosea (strain ARSEF 2679)</name>
    <name type="common">Isaria fumosorosea</name>
    <dbReference type="NCBI Taxonomy" id="1081104"/>
    <lineage>
        <taxon>Eukaryota</taxon>
        <taxon>Fungi</taxon>
        <taxon>Dikarya</taxon>
        <taxon>Ascomycota</taxon>
        <taxon>Pezizomycotina</taxon>
        <taxon>Sordariomycetes</taxon>
        <taxon>Hypocreomycetidae</taxon>
        <taxon>Hypocreales</taxon>
        <taxon>Cordycipitaceae</taxon>
        <taxon>Cordyceps</taxon>
    </lineage>
</organism>
<dbReference type="OrthoDB" id="5429716at2759"/>
<name>A0A167P934_CORFA</name>
<keyword evidence="4" id="KW-1185">Reference proteome</keyword>
<feature type="compositionally biased region" description="Low complexity" evidence="1">
    <location>
        <begin position="119"/>
        <end position="137"/>
    </location>
</feature>
<protein>
    <submittedName>
        <fullName evidence="3">Uncharacterized protein</fullName>
    </submittedName>
</protein>